<evidence type="ECO:0000313" key="3">
    <source>
        <dbReference type="Proteomes" id="UP000294947"/>
    </source>
</evidence>
<accession>A0A4R4ZHG7</accession>
<keyword evidence="1" id="KW-0812">Transmembrane</keyword>
<protein>
    <submittedName>
        <fullName evidence="2">Uncharacterized protein</fullName>
    </submittedName>
</protein>
<comment type="caution">
    <text evidence="2">The sequence shown here is derived from an EMBL/GenBank/DDBJ whole genome shotgun (WGS) entry which is preliminary data.</text>
</comment>
<keyword evidence="1" id="KW-0472">Membrane</keyword>
<gene>
    <name evidence="2" type="ORF">E1288_02430</name>
</gene>
<reference evidence="2 3" key="1">
    <citation type="submission" date="2019-03" db="EMBL/GenBank/DDBJ databases">
        <title>Draft genome sequences of novel Actinobacteria.</title>
        <authorList>
            <person name="Sahin N."/>
            <person name="Ay H."/>
            <person name="Saygin H."/>
        </authorList>
    </citation>
    <scope>NUCLEOTIDE SEQUENCE [LARGE SCALE GENOMIC DNA]</scope>
    <source>
        <strain evidence="2 3">7K502</strain>
    </source>
</reference>
<evidence type="ECO:0000256" key="1">
    <source>
        <dbReference type="SAM" id="Phobius"/>
    </source>
</evidence>
<name>A0A4R4ZHG7_9PSEU</name>
<dbReference type="EMBL" id="SMKW01000002">
    <property type="protein sequence ID" value="TDD56032.1"/>
    <property type="molecule type" value="Genomic_DNA"/>
</dbReference>
<feature type="transmembrane region" description="Helical" evidence="1">
    <location>
        <begin position="16"/>
        <end position="35"/>
    </location>
</feature>
<organism evidence="2 3">
    <name type="scientific">Saccharopolyspora elongata</name>
    <dbReference type="NCBI Taxonomy" id="2530387"/>
    <lineage>
        <taxon>Bacteria</taxon>
        <taxon>Bacillati</taxon>
        <taxon>Actinomycetota</taxon>
        <taxon>Actinomycetes</taxon>
        <taxon>Pseudonocardiales</taxon>
        <taxon>Pseudonocardiaceae</taxon>
        <taxon>Saccharopolyspora</taxon>
    </lineage>
</organism>
<dbReference type="RefSeq" id="WP_132479983.1">
    <property type="nucleotide sequence ID" value="NZ_SMKW01000002.1"/>
</dbReference>
<evidence type="ECO:0000313" key="2">
    <source>
        <dbReference type="EMBL" id="TDD56032.1"/>
    </source>
</evidence>
<dbReference type="Proteomes" id="UP000294947">
    <property type="component" value="Unassembled WGS sequence"/>
</dbReference>
<keyword evidence="1" id="KW-1133">Transmembrane helix</keyword>
<sequence length="203" mass="21348">MPKRANDQGESTKKRSLVAICTIVAVPIGLGAWLFPDVGKQLFGGFTSAPPGSSSPSLALKFTGKGGSCQGQMIDFDEVQGDRVSTALEPYDDVPAGTDLVWDTCDGAWNITGYRTEAKVARMGKDKQPSRDDCRHAVERAPNGVDWVYEPGSGSVESSSDGDLGAGSSFCIQTSGGSLVLLQVTHGPATNSVPVVETTVWNH</sequence>
<keyword evidence="3" id="KW-1185">Reference proteome</keyword>
<dbReference type="AlphaFoldDB" id="A0A4R4ZHG7"/>
<proteinExistence type="predicted"/>